<keyword evidence="1" id="KW-0812">Transmembrane</keyword>
<dbReference type="EMBL" id="JAALLS010000028">
    <property type="protein sequence ID" value="NGP89962.1"/>
    <property type="molecule type" value="Genomic_DNA"/>
</dbReference>
<evidence type="ECO:0000313" key="3">
    <source>
        <dbReference type="EMBL" id="NGP89962.1"/>
    </source>
</evidence>
<dbReference type="Proteomes" id="UP000479132">
    <property type="component" value="Unassembled WGS sequence"/>
</dbReference>
<accession>A0A6M1TIT8</accession>
<dbReference type="RefSeq" id="WP_165271188.1">
    <property type="nucleotide sequence ID" value="NZ_JAALLS010000028.1"/>
</dbReference>
<sequence>MDKDTLLRKYLDGDLSDEEEREALHTIADDPDMRSMLRFEKSLSENLSSGFNRTSDTSVPEGFTDKVMSRINEESEEVDRIGLWEKIKEWSEDLWVPRQVQWRPAYSFVFALLVLISFSYPMLFLQDQQPFVTENTDTTKNIDSSIQQVSSAADEVMLRFMYLDDEAESMAVAGDFSNWEPVKLTKKTIDGKTVWTGLVSMSRGEHNYMFIKDGEQWVTDPLAPVHRDDGFGNKNAVIYI</sequence>
<dbReference type="InterPro" id="IPR014756">
    <property type="entry name" value="Ig_E-set"/>
</dbReference>
<reference evidence="3 4" key="1">
    <citation type="submission" date="2020-02" db="EMBL/GenBank/DDBJ databases">
        <title>Aliifodinibius halophilus 2W32, complete genome.</title>
        <authorList>
            <person name="Li Y."/>
            <person name="Wu S."/>
        </authorList>
    </citation>
    <scope>NUCLEOTIDE SEQUENCE [LARGE SCALE GENOMIC DNA]</scope>
    <source>
        <strain evidence="3 4">2W32</strain>
    </source>
</reference>
<keyword evidence="1" id="KW-0472">Membrane</keyword>
<dbReference type="InterPro" id="IPR032640">
    <property type="entry name" value="AMPK1_CBM"/>
</dbReference>
<evidence type="ECO:0000259" key="2">
    <source>
        <dbReference type="Pfam" id="PF16561"/>
    </source>
</evidence>
<dbReference type="InterPro" id="IPR013783">
    <property type="entry name" value="Ig-like_fold"/>
</dbReference>
<protein>
    <recommendedName>
        <fullName evidence="2">AMP-activated protein kinase glycogen-binding domain-containing protein</fullName>
    </recommendedName>
</protein>
<feature type="domain" description="AMP-activated protein kinase glycogen-binding" evidence="2">
    <location>
        <begin position="165"/>
        <end position="239"/>
    </location>
</feature>
<keyword evidence="4" id="KW-1185">Reference proteome</keyword>
<organism evidence="3 4">
    <name type="scientific">Fodinibius halophilus</name>
    <dbReference type="NCBI Taxonomy" id="1736908"/>
    <lineage>
        <taxon>Bacteria</taxon>
        <taxon>Pseudomonadati</taxon>
        <taxon>Balneolota</taxon>
        <taxon>Balneolia</taxon>
        <taxon>Balneolales</taxon>
        <taxon>Balneolaceae</taxon>
        <taxon>Fodinibius</taxon>
    </lineage>
</organism>
<dbReference type="AlphaFoldDB" id="A0A6M1TIT8"/>
<name>A0A6M1TIT8_9BACT</name>
<evidence type="ECO:0000313" key="4">
    <source>
        <dbReference type="Proteomes" id="UP000479132"/>
    </source>
</evidence>
<proteinExistence type="predicted"/>
<dbReference type="Pfam" id="PF16561">
    <property type="entry name" value="AMPK1_CBM"/>
    <property type="match status" value="1"/>
</dbReference>
<dbReference type="SUPFAM" id="SSF81296">
    <property type="entry name" value="E set domains"/>
    <property type="match status" value="1"/>
</dbReference>
<gene>
    <name evidence="3" type="ORF">G3569_16500</name>
</gene>
<comment type="caution">
    <text evidence="3">The sequence shown here is derived from an EMBL/GenBank/DDBJ whole genome shotgun (WGS) entry which is preliminary data.</text>
</comment>
<feature type="transmembrane region" description="Helical" evidence="1">
    <location>
        <begin position="105"/>
        <end position="125"/>
    </location>
</feature>
<dbReference type="Gene3D" id="2.60.40.10">
    <property type="entry name" value="Immunoglobulins"/>
    <property type="match status" value="1"/>
</dbReference>
<evidence type="ECO:0000256" key="1">
    <source>
        <dbReference type="SAM" id="Phobius"/>
    </source>
</evidence>
<keyword evidence="1" id="KW-1133">Transmembrane helix</keyword>